<sequence length="306" mass="32320">MSFRYGHIAQRLFDTPLLYDARKAEAFLHGLGGRIAGDTIVITNAEGAADHVAGADGRPLAGKLGGRIERAYTCANLLPFDMIDNVAIIPVEGSLVHKGGWIGASSGETSYQGLQAQIALARQSSAVRGVVFEVDSYGGEVNGGFETAGAIARLSREKPTIAILTDFAYSAGYMLASQARSIVAPKYGGAGSIGVIIVHADRSGELEQKGIQLTIIRAGKKKADGNPWEPLGAEMAARWQALVETMREEFAATVAAGRRGRTTKARVMATEAEAFEAPEALARGLVDAIGDPLEAFDAFVKEVNRS</sequence>
<dbReference type="PANTHER" id="PTHR33209:SF1">
    <property type="entry name" value="PEPTIDASE S49 DOMAIN-CONTAINING PROTEIN"/>
    <property type="match status" value="1"/>
</dbReference>
<evidence type="ECO:0000256" key="1">
    <source>
        <dbReference type="ARBA" id="ARBA00008683"/>
    </source>
</evidence>
<dbReference type="AlphaFoldDB" id="A0A1L3SQ05"/>
<dbReference type="SUPFAM" id="SSF52096">
    <property type="entry name" value="ClpP/crotonase"/>
    <property type="match status" value="1"/>
</dbReference>
<dbReference type="InterPro" id="IPR029045">
    <property type="entry name" value="ClpP/crotonase-like_dom_sf"/>
</dbReference>
<dbReference type="KEGG" id="meso:BSQ44_08725"/>
<organism evidence="6 7">
    <name type="scientific">Aquibium oceanicum</name>
    <dbReference type="NCBI Taxonomy" id="1670800"/>
    <lineage>
        <taxon>Bacteria</taxon>
        <taxon>Pseudomonadati</taxon>
        <taxon>Pseudomonadota</taxon>
        <taxon>Alphaproteobacteria</taxon>
        <taxon>Hyphomicrobiales</taxon>
        <taxon>Phyllobacteriaceae</taxon>
        <taxon>Aquibium</taxon>
    </lineage>
</organism>
<dbReference type="GO" id="GO:0006508">
    <property type="term" value="P:proteolysis"/>
    <property type="evidence" value="ECO:0007669"/>
    <property type="project" value="UniProtKB-KW"/>
</dbReference>
<proteinExistence type="inferred from homology"/>
<protein>
    <recommendedName>
        <fullName evidence="5">Peptidase S49 domain-containing protein</fullName>
    </recommendedName>
</protein>
<dbReference type="GO" id="GO:0008236">
    <property type="term" value="F:serine-type peptidase activity"/>
    <property type="evidence" value="ECO:0007669"/>
    <property type="project" value="UniProtKB-KW"/>
</dbReference>
<evidence type="ECO:0000259" key="5">
    <source>
        <dbReference type="Pfam" id="PF01343"/>
    </source>
</evidence>
<gene>
    <name evidence="6" type="ORF">BSQ44_08725</name>
</gene>
<keyword evidence="4" id="KW-0720">Serine protease</keyword>
<keyword evidence="7" id="KW-1185">Reference proteome</keyword>
<dbReference type="Proteomes" id="UP000182840">
    <property type="component" value="Chromosome"/>
</dbReference>
<dbReference type="EMBL" id="CP018171">
    <property type="protein sequence ID" value="APH71441.1"/>
    <property type="molecule type" value="Genomic_DNA"/>
</dbReference>
<reference evidence="7" key="1">
    <citation type="submission" date="2016-11" db="EMBL/GenBank/DDBJ databases">
        <title>Mesorhizobium oceanicum sp. nov., isolated from deep seawater in South China Sea.</title>
        <authorList>
            <person name="Fu G.-Y."/>
        </authorList>
    </citation>
    <scope>NUCLEOTIDE SEQUENCE [LARGE SCALE GENOMIC DNA]</scope>
    <source>
        <strain evidence="7">B7</strain>
    </source>
</reference>
<dbReference type="PANTHER" id="PTHR33209">
    <property type="entry name" value="PROTEASE 4"/>
    <property type="match status" value="1"/>
</dbReference>
<name>A0A1L3SQ05_9HYPH</name>
<comment type="similarity">
    <text evidence="1">Belongs to the peptidase S49 family.</text>
</comment>
<dbReference type="Gene3D" id="3.90.226.10">
    <property type="entry name" value="2-enoyl-CoA Hydratase, Chain A, domain 1"/>
    <property type="match status" value="1"/>
</dbReference>
<dbReference type="CDD" id="cd07022">
    <property type="entry name" value="S49_Sppa_36K_type"/>
    <property type="match status" value="1"/>
</dbReference>
<evidence type="ECO:0000256" key="2">
    <source>
        <dbReference type="ARBA" id="ARBA00022670"/>
    </source>
</evidence>
<evidence type="ECO:0000256" key="3">
    <source>
        <dbReference type="ARBA" id="ARBA00022801"/>
    </source>
</evidence>
<evidence type="ECO:0000256" key="4">
    <source>
        <dbReference type="ARBA" id="ARBA00022825"/>
    </source>
</evidence>
<keyword evidence="3" id="KW-0378">Hydrolase</keyword>
<dbReference type="OrthoDB" id="266140at2"/>
<evidence type="ECO:0000313" key="6">
    <source>
        <dbReference type="EMBL" id="APH71441.1"/>
    </source>
</evidence>
<dbReference type="Pfam" id="PF01343">
    <property type="entry name" value="Peptidase_S49"/>
    <property type="match status" value="1"/>
</dbReference>
<dbReference type="RefSeq" id="WP_072603105.1">
    <property type="nucleotide sequence ID" value="NZ_CP018171.1"/>
</dbReference>
<dbReference type="STRING" id="1670800.BSQ44_08725"/>
<dbReference type="InterPro" id="IPR033855">
    <property type="entry name" value="Protein_C"/>
</dbReference>
<accession>A0A1L3SQ05</accession>
<dbReference type="InterPro" id="IPR002142">
    <property type="entry name" value="Peptidase_S49"/>
</dbReference>
<dbReference type="Gene3D" id="6.20.330.10">
    <property type="match status" value="1"/>
</dbReference>
<evidence type="ECO:0000313" key="7">
    <source>
        <dbReference type="Proteomes" id="UP000182840"/>
    </source>
</evidence>
<keyword evidence="2" id="KW-0645">Protease</keyword>
<feature type="domain" description="Peptidase S49" evidence="5">
    <location>
        <begin position="153"/>
        <end position="298"/>
    </location>
</feature>